<evidence type="ECO:0000256" key="3">
    <source>
        <dbReference type="PROSITE-ProRule" id="PRU10141"/>
    </source>
</evidence>
<feature type="region of interest" description="Disordered" evidence="4">
    <location>
        <begin position="568"/>
        <end position="588"/>
    </location>
</feature>
<evidence type="ECO:0000259" key="5">
    <source>
        <dbReference type="PROSITE" id="PS50011"/>
    </source>
</evidence>
<dbReference type="InterPro" id="IPR011009">
    <property type="entry name" value="Kinase-like_dom_sf"/>
</dbReference>
<accession>A0A1G4MFE0</accession>
<proteinExistence type="predicted"/>
<evidence type="ECO:0000256" key="1">
    <source>
        <dbReference type="ARBA" id="ARBA00022741"/>
    </source>
</evidence>
<dbReference type="OMA" id="NQIMKWI"/>
<evidence type="ECO:0000313" key="6">
    <source>
        <dbReference type="EMBL" id="SCW02459.1"/>
    </source>
</evidence>
<dbReference type="GO" id="GO:0004674">
    <property type="term" value="F:protein serine/threonine kinase activity"/>
    <property type="evidence" value="ECO:0007669"/>
    <property type="project" value="InterPro"/>
</dbReference>
<protein>
    <submittedName>
        <fullName evidence="6">LAFE_0F06898g1_1</fullName>
    </submittedName>
</protein>
<feature type="compositionally biased region" description="Polar residues" evidence="4">
    <location>
        <begin position="485"/>
        <end position="495"/>
    </location>
</feature>
<feature type="compositionally biased region" description="Polar residues" evidence="4">
    <location>
        <begin position="570"/>
        <end position="587"/>
    </location>
</feature>
<dbReference type="SUPFAM" id="SSF56112">
    <property type="entry name" value="Protein kinase-like (PK-like)"/>
    <property type="match status" value="1"/>
</dbReference>
<keyword evidence="7" id="KW-1185">Reference proteome</keyword>
<feature type="binding site" evidence="3">
    <location>
        <position position="113"/>
    </location>
    <ligand>
        <name>ATP</name>
        <dbReference type="ChEBI" id="CHEBI:30616"/>
    </ligand>
</feature>
<dbReference type="SMART" id="SM00220">
    <property type="entry name" value="S_TKc"/>
    <property type="match status" value="1"/>
</dbReference>
<dbReference type="Proteomes" id="UP000190831">
    <property type="component" value="Chromosome F"/>
</dbReference>
<dbReference type="Gene3D" id="1.10.510.10">
    <property type="entry name" value="Transferase(Phosphotransferase) domain 1"/>
    <property type="match status" value="1"/>
</dbReference>
<dbReference type="InterPro" id="IPR008271">
    <property type="entry name" value="Ser/Thr_kinase_AS"/>
</dbReference>
<keyword evidence="2 3" id="KW-0067">ATP-binding</keyword>
<dbReference type="EMBL" id="LT598490">
    <property type="protein sequence ID" value="SCW02459.1"/>
    <property type="molecule type" value="Genomic_DNA"/>
</dbReference>
<dbReference type="GO" id="GO:0010506">
    <property type="term" value="P:regulation of autophagy"/>
    <property type="evidence" value="ECO:0007669"/>
    <property type="project" value="InterPro"/>
</dbReference>
<name>A0A1G4MFE0_LACFM</name>
<dbReference type="GO" id="GO:0005737">
    <property type="term" value="C:cytoplasm"/>
    <property type="evidence" value="ECO:0007669"/>
    <property type="project" value="TreeGrafter"/>
</dbReference>
<sequence>MRNASRRIAAEPQSPVPTLIPFEGDIIDPGPITPSSASPSVATTDNVPSYHEIIENHRGVIDRALTPLVKRFTVYDDHPECIDGYRIVKCIGKGQFGQVYLAQSKTLEQVAVKCIQKRPRNSQQYSMNQVMRQMRYWKSKGKFVSNSEDAIMQMNVSKIRWEVYIANRLRHKNILHVLECLDSPSSRKIWIITPWSSLGELRWERGSKSQTLDQWNRFLRKQTTVEQFSEIVLKNIVDGLLYLSKQGCIHRDIKPSNILLDGTSGEMKISDFGSSLISPEFLPFKDQELAQGYMEEIHKIVGTPAFIAPELCDFSAKTTFLDGFKLDVWSLGVTMYCLLENKLPFWGDNEFDTFHKIVRDRLPKNGNWLHDLIVTRLLEKSMSERISIDELSTLLKKSRKKHGVKNLMSKFRNFATKKKNPSTTQFSSIHIDEGSSDFNLDTSSSSIGSSFGEPVQISEFVKSPTETVKPESGTTTDVERVEILSETSNQQSSIPITPEDTRNEVSPSPIKVDTPLKELIRSGNTPEKDLELMETVMPVENKSLAQTQEHSHILSSRGTIDFKRYFRSPSKASKTRSNQSQKNSFASKDSIEDIRKYLDYADT</sequence>
<feature type="region of interest" description="Disordered" evidence="4">
    <location>
        <begin position="485"/>
        <end position="510"/>
    </location>
</feature>
<organism evidence="6 7">
    <name type="scientific">Lachancea fermentati</name>
    <name type="common">Zygosaccharomyces fermentati</name>
    <dbReference type="NCBI Taxonomy" id="4955"/>
    <lineage>
        <taxon>Eukaryota</taxon>
        <taxon>Fungi</taxon>
        <taxon>Dikarya</taxon>
        <taxon>Ascomycota</taxon>
        <taxon>Saccharomycotina</taxon>
        <taxon>Saccharomycetes</taxon>
        <taxon>Saccharomycetales</taxon>
        <taxon>Saccharomycetaceae</taxon>
        <taxon>Lachancea</taxon>
    </lineage>
</organism>
<evidence type="ECO:0000313" key="7">
    <source>
        <dbReference type="Proteomes" id="UP000190831"/>
    </source>
</evidence>
<gene>
    <name evidence="6" type="ORF">LAFE_0F06898G</name>
</gene>
<keyword evidence="1 3" id="KW-0547">Nucleotide-binding</keyword>
<dbReference type="PANTHER" id="PTHR24348:SF68">
    <property type="entry name" value="SERINE_THREONINE-PROTEIN KINASE ATG1C"/>
    <property type="match status" value="1"/>
</dbReference>
<evidence type="ECO:0000256" key="4">
    <source>
        <dbReference type="SAM" id="MobiDB-lite"/>
    </source>
</evidence>
<dbReference type="PROSITE" id="PS00107">
    <property type="entry name" value="PROTEIN_KINASE_ATP"/>
    <property type="match status" value="1"/>
</dbReference>
<reference evidence="7" key="1">
    <citation type="submission" date="2016-03" db="EMBL/GenBank/DDBJ databases">
        <authorList>
            <person name="Devillers H."/>
        </authorList>
    </citation>
    <scope>NUCLEOTIDE SEQUENCE [LARGE SCALE GENOMIC DNA]</scope>
</reference>
<dbReference type="PROSITE" id="PS00108">
    <property type="entry name" value="PROTEIN_KINASE_ST"/>
    <property type="match status" value="1"/>
</dbReference>
<dbReference type="InterPro" id="IPR017441">
    <property type="entry name" value="Protein_kinase_ATP_BS"/>
</dbReference>
<dbReference type="Pfam" id="PF00069">
    <property type="entry name" value="Pkinase"/>
    <property type="match status" value="1"/>
</dbReference>
<dbReference type="PROSITE" id="PS50011">
    <property type="entry name" value="PROTEIN_KINASE_DOM"/>
    <property type="match status" value="1"/>
</dbReference>
<dbReference type="PANTHER" id="PTHR24348">
    <property type="entry name" value="SERINE/THREONINE-PROTEIN KINASE UNC-51-RELATED"/>
    <property type="match status" value="1"/>
</dbReference>
<dbReference type="AlphaFoldDB" id="A0A1G4MFE0"/>
<dbReference type="InterPro" id="IPR000719">
    <property type="entry name" value="Prot_kinase_dom"/>
</dbReference>
<dbReference type="STRING" id="4955.A0A1G4MFE0"/>
<feature type="domain" description="Protein kinase" evidence="5">
    <location>
        <begin position="85"/>
        <end position="395"/>
    </location>
</feature>
<dbReference type="OrthoDB" id="68483at2759"/>
<dbReference type="GO" id="GO:0005524">
    <property type="term" value="F:ATP binding"/>
    <property type="evidence" value="ECO:0007669"/>
    <property type="project" value="UniProtKB-UniRule"/>
</dbReference>
<dbReference type="InterPro" id="IPR045269">
    <property type="entry name" value="Atg1-like"/>
</dbReference>
<evidence type="ECO:0000256" key="2">
    <source>
        <dbReference type="ARBA" id="ARBA00022840"/>
    </source>
</evidence>